<reference evidence="1 2" key="1">
    <citation type="journal article" date="2014" name="Genome Announc.">
        <title>Draft Genome Sequence of the Algicidal Bacterium Mangrovimonas yunxiaonensis Strain LY01.</title>
        <authorList>
            <person name="Li Y."/>
            <person name="Zhu H."/>
            <person name="Li C."/>
            <person name="Zhang H."/>
            <person name="Chen Z."/>
            <person name="Zheng W."/>
            <person name="Xu H."/>
            <person name="Zheng T."/>
        </authorList>
    </citation>
    <scope>NUCLEOTIDE SEQUENCE [LARGE SCALE GENOMIC DNA]</scope>
    <source>
        <strain evidence="1 2">LY01</strain>
    </source>
</reference>
<dbReference type="eggNOG" id="ENOG5032W6A">
    <property type="taxonomic scope" value="Bacteria"/>
</dbReference>
<keyword evidence="2" id="KW-1185">Reference proteome</keyword>
<dbReference type="Proteomes" id="UP000028521">
    <property type="component" value="Unassembled WGS sequence"/>
</dbReference>
<dbReference type="AlphaFoldDB" id="A0A084THG8"/>
<gene>
    <name evidence="1" type="ORF">IA57_12045</name>
</gene>
<dbReference type="RefSeq" id="WP_036123857.1">
    <property type="nucleotide sequence ID" value="NZ_BMET01000003.1"/>
</dbReference>
<sequence>MRHLKTLVVTKHATRPSILNWQVLTVDNVETAIEKFQQDTYHVLAISENINETDSNKLKKIITMLSPEAIILDYKDEGILSDEVKTAYWSKNKPGMQRRYLDNAFDIKLACSLH</sequence>
<dbReference type="OrthoDB" id="1189201at2"/>
<proteinExistence type="predicted"/>
<organism evidence="1 2">
    <name type="scientific">Mangrovimonas yunxiaonensis</name>
    <dbReference type="NCBI Taxonomy" id="1197477"/>
    <lineage>
        <taxon>Bacteria</taxon>
        <taxon>Pseudomonadati</taxon>
        <taxon>Bacteroidota</taxon>
        <taxon>Flavobacteriia</taxon>
        <taxon>Flavobacteriales</taxon>
        <taxon>Flavobacteriaceae</taxon>
        <taxon>Mangrovimonas</taxon>
    </lineage>
</organism>
<name>A0A084THG8_9FLAO</name>
<reference evidence="2" key="2">
    <citation type="submission" date="2014-07" db="EMBL/GenBank/DDBJ databases">
        <title>Genome sequence of Mangrovimonas yunxiaonensis.</title>
        <authorList>
            <person name="Li Y."/>
            <person name="Zheng T."/>
        </authorList>
    </citation>
    <scope>NUCLEOTIDE SEQUENCE [LARGE SCALE GENOMIC DNA]</scope>
    <source>
        <strain evidence="2">LY01</strain>
    </source>
</reference>
<protein>
    <submittedName>
        <fullName evidence="1">Uncharacterized protein</fullName>
    </submittedName>
</protein>
<accession>A0A084THG8</accession>
<dbReference type="EMBL" id="JPFK01000009">
    <property type="protein sequence ID" value="KFB00154.1"/>
    <property type="molecule type" value="Genomic_DNA"/>
</dbReference>
<evidence type="ECO:0000313" key="1">
    <source>
        <dbReference type="EMBL" id="KFB00154.1"/>
    </source>
</evidence>
<dbReference type="STRING" id="1197477.IA57_12045"/>
<comment type="caution">
    <text evidence="1">The sequence shown here is derived from an EMBL/GenBank/DDBJ whole genome shotgun (WGS) entry which is preliminary data.</text>
</comment>
<evidence type="ECO:0000313" key="2">
    <source>
        <dbReference type="Proteomes" id="UP000028521"/>
    </source>
</evidence>